<gene>
    <name evidence="2" type="ORF">EEDITHA_LOCUS15108</name>
</gene>
<proteinExistence type="predicted"/>
<dbReference type="PANTHER" id="PTHR47326">
    <property type="entry name" value="TRANSPOSABLE ELEMENT TC3 TRANSPOSASE-LIKE PROTEIN"/>
    <property type="match status" value="1"/>
</dbReference>
<evidence type="ECO:0000313" key="2">
    <source>
        <dbReference type="EMBL" id="CAH2100215.1"/>
    </source>
</evidence>
<keyword evidence="3" id="KW-1185">Reference proteome</keyword>
<comment type="caution">
    <text evidence="2">The sequence shown here is derived from an EMBL/GenBank/DDBJ whole genome shotgun (WGS) entry which is preliminary data.</text>
</comment>
<dbReference type="GO" id="GO:0003676">
    <property type="term" value="F:nucleic acid binding"/>
    <property type="evidence" value="ECO:0007669"/>
    <property type="project" value="InterPro"/>
</dbReference>
<name>A0AAU9UQV3_EUPED</name>
<dbReference type="InterPro" id="IPR036397">
    <property type="entry name" value="RNaseH_sf"/>
</dbReference>
<sequence length="206" mass="24247">MAAVTPRRRGGSQQSFTNAEYTDILFVYGFCDGDSAKARAEYIRRFPNRRPPNVRVFSNTYRRMHETGTVQRRQHDAGRPRLYAPEDEEEILSHFSEDPTISTNIVANRLGISQWKVWFTVHSNGLYPYHFTPVHVLHEGDPIRRVDFCRFMLHRDAEDPYFLKRILWTDESKFDQDGITNYHNIHYWAPKVDGNPNKKKETGSQR</sequence>
<dbReference type="PANTHER" id="PTHR47326:SF1">
    <property type="entry name" value="HTH PSQ-TYPE DOMAIN-CONTAINING PROTEIN"/>
    <property type="match status" value="1"/>
</dbReference>
<protein>
    <recommendedName>
        <fullName evidence="1">DUF4817 domain-containing protein</fullName>
    </recommendedName>
</protein>
<feature type="domain" description="DUF4817" evidence="1">
    <location>
        <begin position="19"/>
        <end position="71"/>
    </location>
</feature>
<accession>A0AAU9UQV3</accession>
<dbReference type="Pfam" id="PF16087">
    <property type="entry name" value="DUF4817"/>
    <property type="match status" value="1"/>
</dbReference>
<evidence type="ECO:0000259" key="1">
    <source>
        <dbReference type="Pfam" id="PF16087"/>
    </source>
</evidence>
<dbReference type="AlphaFoldDB" id="A0AAU9UQV3"/>
<dbReference type="InterPro" id="IPR032135">
    <property type="entry name" value="DUF4817"/>
</dbReference>
<dbReference type="EMBL" id="CAKOGL010000022">
    <property type="protein sequence ID" value="CAH2100215.1"/>
    <property type="molecule type" value="Genomic_DNA"/>
</dbReference>
<dbReference type="Gene3D" id="3.30.420.10">
    <property type="entry name" value="Ribonuclease H-like superfamily/Ribonuclease H"/>
    <property type="match status" value="1"/>
</dbReference>
<reference evidence="2" key="1">
    <citation type="submission" date="2022-03" db="EMBL/GenBank/DDBJ databases">
        <authorList>
            <person name="Tunstrom K."/>
        </authorList>
    </citation>
    <scope>NUCLEOTIDE SEQUENCE</scope>
</reference>
<organism evidence="2 3">
    <name type="scientific">Euphydryas editha</name>
    <name type="common">Edith's checkerspot</name>
    <dbReference type="NCBI Taxonomy" id="104508"/>
    <lineage>
        <taxon>Eukaryota</taxon>
        <taxon>Metazoa</taxon>
        <taxon>Ecdysozoa</taxon>
        <taxon>Arthropoda</taxon>
        <taxon>Hexapoda</taxon>
        <taxon>Insecta</taxon>
        <taxon>Pterygota</taxon>
        <taxon>Neoptera</taxon>
        <taxon>Endopterygota</taxon>
        <taxon>Lepidoptera</taxon>
        <taxon>Glossata</taxon>
        <taxon>Ditrysia</taxon>
        <taxon>Papilionoidea</taxon>
        <taxon>Nymphalidae</taxon>
        <taxon>Nymphalinae</taxon>
        <taxon>Euphydryas</taxon>
    </lineage>
</organism>
<dbReference type="Proteomes" id="UP001153954">
    <property type="component" value="Unassembled WGS sequence"/>
</dbReference>
<evidence type="ECO:0000313" key="3">
    <source>
        <dbReference type="Proteomes" id="UP001153954"/>
    </source>
</evidence>